<dbReference type="InterPro" id="IPR036857">
    <property type="entry name" value="Thyroglobulin_1_sf"/>
</dbReference>
<dbReference type="Pfam" id="PF00086">
    <property type="entry name" value="Thyroglobulin_1"/>
    <property type="match status" value="2"/>
</dbReference>
<dbReference type="CDD" id="cd00109">
    <property type="entry name" value="Kunitz-type"/>
    <property type="match status" value="1"/>
</dbReference>
<feature type="transmembrane region" description="Helical" evidence="10">
    <location>
        <begin position="851"/>
        <end position="868"/>
    </location>
</feature>
<feature type="transmembrane region" description="Helical" evidence="10">
    <location>
        <begin position="798"/>
        <end position="815"/>
    </location>
</feature>
<evidence type="ECO:0000256" key="2">
    <source>
        <dbReference type="ARBA" id="ARBA00022448"/>
    </source>
</evidence>
<evidence type="ECO:0000256" key="4">
    <source>
        <dbReference type="ARBA" id="ARBA00022989"/>
    </source>
</evidence>
<dbReference type="SMART" id="SM00131">
    <property type="entry name" value="KU"/>
    <property type="match status" value="1"/>
</dbReference>
<keyword evidence="8" id="KW-0769">Symport</keyword>
<feature type="compositionally biased region" description="Acidic residues" evidence="9">
    <location>
        <begin position="25"/>
        <end position="37"/>
    </location>
</feature>
<dbReference type="PRINTS" id="PR00759">
    <property type="entry name" value="BASICPTASE"/>
</dbReference>
<organism evidence="13 14">
    <name type="scientific">Aplysia californica</name>
    <name type="common">California sea hare</name>
    <dbReference type="NCBI Taxonomy" id="6500"/>
    <lineage>
        <taxon>Eukaryota</taxon>
        <taxon>Metazoa</taxon>
        <taxon>Spiralia</taxon>
        <taxon>Lophotrochozoa</taxon>
        <taxon>Mollusca</taxon>
        <taxon>Gastropoda</taxon>
        <taxon>Heterobranchia</taxon>
        <taxon>Euthyneura</taxon>
        <taxon>Tectipleura</taxon>
        <taxon>Aplysiida</taxon>
        <taxon>Aplysioidea</taxon>
        <taxon>Aplysiidae</taxon>
        <taxon>Aplysia</taxon>
    </lineage>
</organism>
<dbReference type="Gene3D" id="4.10.410.10">
    <property type="entry name" value="Pancreatic trypsin inhibitor Kunitz domain"/>
    <property type="match status" value="1"/>
</dbReference>
<dbReference type="Pfam" id="PF00209">
    <property type="entry name" value="SNF"/>
    <property type="match status" value="1"/>
</dbReference>
<dbReference type="RefSeq" id="XP_012946473.2">
    <property type="nucleotide sequence ID" value="XM_013091019.2"/>
</dbReference>
<comment type="caution">
    <text evidence="7">Lacks conserved residue(s) required for the propagation of feature annotation.</text>
</comment>
<evidence type="ECO:0000256" key="3">
    <source>
        <dbReference type="ARBA" id="ARBA00022692"/>
    </source>
</evidence>
<dbReference type="Pfam" id="PF00014">
    <property type="entry name" value="Kunitz_BPTI"/>
    <property type="match status" value="1"/>
</dbReference>
<keyword evidence="13" id="KW-1185">Reference proteome</keyword>
<feature type="transmembrane region" description="Helical" evidence="10">
    <location>
        <begin position="880"/>
        <end position="905"/>
    </location>
</feature>
<keyword evidence="3 8" id="KW-0812">Transmembrane</keyword>
<accession>A0ABM1AF43</accession>
<feature type="transmembrane region" description="Helical" evidence="10">
    <location>
        <begin position="766"/>
        <end position="786"/>
    </location>
</feature>
<dbReference type="PROSITE" id="PS00610">
    <property type="entry name" value="NA_NEUROTRAN_SYMP_1"/>
    <property type="match status" value="1"/>
</dbReference>
<evidence type="ECO:0000259" key="11">
    <source>
        <dbReference type="PROSITE" id="PS50279"/>
    </source>
</evidence>
<evidence type="ECO:0000313" key="14">
    <source>
        <dbReference type="RefSeq" id="XP_012946473.2"/>
    </source>
</evidence>
<dbReference type="PANTHER" id="PTHR11616">
    <property type="entry name" value="SODIUM/CHLORIDE DEPENDENT TRANSPORTER"/>
    <property type="match status" value="1"/>
</dbReference>
<dbReference type="GeneID" id="101859148"/>
<evidence type="ECO:0000259" key="12">
    <source>
        <dbReference type="PROSITE" id="PS51162"/>
    </source>
</evidence>
<evidence type="ECO:0000256" key="1">
    <source>
        <dbReference type="ARBA" id="ARBA00004141"/>
    </source>
</evidence>
<dbReference type="Proteomes" id="UP000694888">
    <property type="component" value="Unplaced"/>
</dbReference>
<feature type="domain" description="Thyroglobulin type-1" evidence="12">
    <location>
        <begin position="110"/>
        <end position="204"/>
    </location>
</feature>
<evidence type="ECO:0000256" key="8">
    <source>
        <dbReference type="RuleBase" id="RU003732"/>
    </source>
</evidence>
<evidence type="ECO:0000256" key="6">
    <source>
        <dbReference type="ARBA" id="ARBA00023157"/>
    </source>
</evidence>
<dbReference type="SUPFAM" id="SSF161070">
    <property type="entry name" value="SNF-like"/>
    <property type="match status" value="1"/>
</dbReference>
<evidence type="ECO:0000256" key="10">
    <source>
        <dbReference type="SAM" id="Phobius"/>
    </source>
</evidence>
<dbReference type="PROSITE" id="PS00484">
    <property type="entry name" value="THYROGLOBULIN_1_1"/>
    <property type="match status" value="1"/>
</dbReference>
<keyword evidence="5 10" id="KW-0472">Membrane</keyword>
<comment type="similarity">
    <text evidence="8">Belongs to the sodium:neurotransmitter symporter (SNF) (TC 2.A.22) family.</text>
</comment>
<dbReference type="Gene3D" id="4.10.800.10">
    <property type="entry name" value="Thyroglobulin type-1"/>
    <property type="match status" value="2"/>
</dbReference>
<gene>
    <name evidence="14" type="primary">LOC101859148</name>
</gene>
<feature type="domain" description="Thyroglobulin type-1" evidence="12">
    <location>
        <begin position="345"/>
        <end position="421"/>
    </location>
</feature>
<feature type="region of interest" description="Disordered" evidence="9">
    <location>
        <begin position="1"/>
        <end position="38"/>
    </location>
</feature>
<evidence type="ECO:0000313" key="13">
    <source>
        <dbReference type="Proteomes" id="UP000694888"/>
    </source>
</evidence>
<feature type="transmembrane region" description="Helical" evidence="10">
    <location>
        <begin position="591"/>
        <end position="612"/>
    </location>
</feature>
<dbReference type="PROSITE" id="PS51162">
    <property type="entry name" value="THYROGLOBULIN_1_2"/>
    <property type="match status" value="2"/>
</dbReference>
<reference evidence="14" key="1">
    <citation type="submission" date="2025-08" db="UniProtKB">
        <authorList>
            <consortium name="RefSeq"/>
        </authorList>
    </citation>
    <scope>IDENTIFICATION</scope>
</reference>
<dbReference type="InterPro" id="IPR000716">
    <property type="entry name" value="Thyroglobulin_1"/>
</dbReference>
<dbReference type="PROSITE" id="PS50267">
    <property type="entry name" value="NA_NEUROTRAN_SYMP_3"/>
    <property type="match status" value="1"/>
</dbReference>
<feature type="transmembrane region" description="Helical" evidence="10">
    <location>
        <begin position="633"/>
        <end position="660"/>
    </location>
</feature>
<dbReference type="CDD" id="cd00191">
    <property type="entry name" value="TY"/>
    <property type="match status" value="1"/>
</dbReference>
<dbReference type="InterPro" id="IPR002223">
    <property type="entry name" value="Kunitz_BPTI"/>
</dbReference>
<feature type="non-terminal residue" evidence="14">
    <location>
        <position position="933"/>
    </location>
</feature>
<proteinExistence type="inferred from homology"/>
<keyword evidence="2 8" id="KW-0813">Transport</keyword>
<feature type="domain" description="BPTI/Kunitz inhibitor" evidence="11">
    <location>
        <begin position="56"/>
        <end position="106"/>
    </location>
</feature>
<dbReference type="SUPFAM" id="SSF57362">
    <property type="entry name" value="BPTI-like"/>
    <property type="match status" value="1"/>
</dbReference>
<dbReference type="InterPro" id="IPR036880">
    <property type="entry name" value="Kunitz_BPTI_sf"/>
</dbReference>
<evidence type="ECO:0000256" key="9">
    <source>
        <dbReference type="SAM" id="MobiDB-lite"/>
    </source>
</evidence>
<dbReference type="InterPro" id="IPR037272">
    <property type="entry name" value="SNS_sf"/>
</dbReference>
<dbReference type="PRINTS" id="PR00176">
    <property type="entry name" value="NANEUSMPORT"/>
</dbReference>
<dbReference type="PANTHER" id="PTHR11616:SF241">
    <property type="entry name" value="SODIUM- AND CHLORIDE-DEPENDENT GLYCINE TRANSPORTER 2"/>
    <property type="match status" value="1"/>
</dbReference>
<name>A0ABM1AF43_APLCA</name>
<feature type="transmembrane region" description="Helical" evidence="10">
    <location>
        <begin position="561"/>
        <end position="579"/>
    </location>
</feature>
<evidence type="ECO:0000256" key="5">
    <source>
        <dbReference type="ARBA" id="ARBA00023136"/>
    </source>
</evidence>
<keyword evidence="4 10" id="KW-1133">Transmembrane helix</keyword>
<dbReference type="SUPFAM" id="SSF57610">
    <property type="entry name" value="Thyroglobulin type-1 domain"/>
    <property type="match status" value="2"/>
</dbReference>
<evidence type="ECO:0000256" key="7">
    <source>
        <dbReference type="PROSITE-ProRule" id="PRU00500"/>
    </source>
</evidence>
<dbReference type="SMART" id="SM00211">
    <property type="entry name" value="TY"/>
    <property type="match status" value="2"/>
</dbReference>
<dbReference type="InterPro" id="IPR000175">
    <property type="entry name" value="Na/ntran_symport"/>
</dbReference>
<comment type="subcellular location">
    <subcellularLocation>
        <location evidence="1">Membrane</location>
        <topology evidence="1">Multi-pass membrane protein</topology>
    </subcellularLocation>
</comment>
<sequence>MKMMDDQQMTGDDGMGKMWPKDKDDDMDDDDDDDEMMDMGMTRRSSVIVPGVPAFCHQLPETGPCKGYRKQWFYHPGSRQCSVFVWGMCGGNENRFNSPEECYRQCDPSESPCTRVKCSSNKPVCKLSYPDGCGLGERLCAVNATCVEREMPHLVEDVYIPRCVGVERVFRPKQCHGAYCWCVEDEGRYLGGFSDRVGGVPLKCEKQGQVAGTGDSLTNCPSGSAPNPNCINSCAGRVCPGKPLATCQVDLCSDDCATTFVDTSGAEVTCEENQCLAFSFDANSTVCPQPTLCGGGSDVRTCPDSVCEKATMEECGNNPCALCMVDPCTCRPYFVDMISGARLSRSQCQDLSLGVCEVRRCAEQKAIEKARQNDLTLEEEELVLSQCDATGGFEPRQCAGSLCFCVDEAGQSVAANPNGTCKAIDKVKEVNTTLTYNYDYDTLVSKNLVESFVEAVQAKFTEKGIAVKLGRPYRGSVKIDATITSDKNKDLSLVKTVVEQSVATSDMDLTVGGEQLSLIKEETVVKARTASQIGGGGDGGGGGGEIDSTPERTGWGNQLEFFFSCVGYAVGLGNIWRFPYLTFQYGGGAFLVPYVIMLFICGLPLFFLELAFGQFASLGPITIWRISPIFTGLGIAMVMISGMVSLYYQVIVMYGIFYLLNALISLDGDLPWSTCGNSWNTPNCITGRPDFGNMTETAAINYSMTRMDIDCVRTEMADHNLTYPTDVTFNLTQKILKPCDLSTLPSEEYFVRYVLRLHEAEDMGDLGGVSLKLIVLLGLAWLILFYSLRKGVETSGKIVYFMATFPYVILVALLIRGVTLEGYMDGINFYIIPKWEELANINVWREAATQIFYSLGPAFGTLITMASYNPFKHNCYRDSILVAIINCSTSIFAGFVIFAMLGYMAHVTNQDIKDVTSSGPGLVFVVYPEGIAR</sequence>
<protein>
    <recommendedName>
        <fullName evidence="8">Transporter</fullName>
    </recommendedName>
</protein>
<dbReference type="PROSITE" id="PS50279">
    <property type="entry name" value="BPTI_KUNITZ_2"/>
    <property type="match status" value="1"/>
</dbReference>
<keyword evidence="6" id="KW-1015">Disulfide bond</keyword>
<feature type="compositionally biased region" description="Low complexity" evidence="9">
    <location>
        <begin position="1"/>
        <end position="18"/>
    </location>
</feature>